<protein>
    <recommendedName>
        <fullName evidence="2">Fibronectin type-III domain-containing protein</fullName>
    </recommendedName>
</protein>
<evidence type="ECO:0000259" key="2">
    <source>
        <dbReference type="PROSITE" id="PS50853"/>
    </source>
</evidence>
<feature type="domain" description="Fibronectin type-III" evidence="2">
    <location>
        <begin position="1971"/>
        <end position="2071"/>
    </location>
</feature>
<dbReference type="PANTHER" id="PTHR13817">
    <property type="entry name" value="TITIN"/>
    <property type="match status" value="1"/>
</dbReference>
<evidence type="ECO:0000256" key="1">
    <source>
        <dbReference type="ARBA" id="ARBA00022737"/>
    </source>
</evidence>
<dbReference type="SUPFAM" id="SSF49265">
    <property type="entry name" value="Fibronectin type III"/>
    <property type="match status" value="14"/>
</dbReference>
<name>A0A2T0U6K0_9SPHI</name>
<gene>
    <name evidence="3" type="ORF">B0I27_1031</name>
</gene>
<dbReference type="InterPro" id="IPR050964">
    <property type="entry name" value="Striated_Muscle_Regulatory"/>
</dbReference>
<accession>A0A2T0U6K0</accession>
<dbReference type="Gene3D" id="2.60.40.10">
    <property type="entry name" value="Immunoglobulins"/>
    <property type="match status" value="3"/>
</dbReference>
<proteinExistence type="predicted"/>
<feature type="non-terminal residue" evidence="3">
    <location>
        <position position="2976"/>
    </location>
</feature>
<organism evidence="3 4">
    <name type="scientific">Arcticibacter pallidicorallinus</name>
    <dbReference type="NCBI Taxonomy" id="1259464"/>
    <lineage>
        <taxon>Bacteria</taxon>
        <taxon>Pseudomonadati</taxon>
        <taxon>Bacteroidota</taxon>
        <taxon>Sphingobacteriia</taxon>
        <taxon>Sphingobacteriales</taxon>
        <taxon>Sphingobacteriaceae</taxon>
        <taxon>Arcticibacter</taxon>
    </lineage>
</organism>
<feature type="domain" description="Fibronectin type-III" evidence="2">
    <location>
        <begin position="371"/>
        <end position="470"/>
    </location>
</feature>
<dbReference type="InterPro" id="IPR036116">
    <property type="entry name" value="FN3_sf"/>
</dbReference>
<evidence type="ECO:0000313" key="3">
    <source>
        <dbReference type="EMBL" id="PRY53537.1"/>
    </source>
</evidence>
<dbReference type="EMBL" id="PVTH01000003">
    <property type="protein sequence ID" value="PRY53537.1"/>
    <property type="molecule type" value="Genomic_DNA"/>
</dbReference>
<dbReference type="PANTHER" id="PTHR13817:SF73">
    <property type="entry name" value="FIBRONECTIN TYPE-III DOMAIN-CONTAINING PROTEIN"/>
    <property type="match status" value="1"/>
</dbReference>
<comment type="caution">
    <text evidence="3">The sequence shown here is derived from an EMBL/GenBank/DDBJ whole genome shotgun (WGS) entry which is preliminary data.</text>
</comment>
<dbReference type="CDD" id="cd00063">
    <property type="entry name" value="FN3"/>
    <property type="match status" value="1"/>
</dbReference>
<feature type="domain" description="Fibronectin type-III" evidence="2">
    <location>
        <begin position="2276"/>
        <end position="2378"/>
    </location>
</feature>
<keyword evidence="1" id="KW-0677">Repeat</keyword>
<evidence type="ECO:0000313" key="4">
    <source>
        <dbReference type="Proteomes" id="UP000238034"/>
    </source>
</evidence>
<sequence length="2976" mass="309091">MDGVPHLPVLDPAAVISPQKGMLVYSSANAEPFIYTGSDWESLCTGNISGTSTHDFFLVKEGIPFLPALNDAPVGILLPGTIYYSTASNAVMIFNGGSWLKVAEMSTATIAQSKGFSAGRDANTCKFPVLDKDPSPNGLSAGALYINSDTRTIKYYDGYNWKSLACRAIVKTLPVEDITSKTALGGGEVLVNGGSPVTLTGLCWNTNPNPDIFLPTTTQFPATGSGIGTFQSAITALMPNTTYYVRAYAINGQGVVYGEDVVFKTPVSTPEIITLPAIHITSISAESGGSITADGGSPVTKRGIIWSSITDPLNVPTHTSTDDGSGVGPFPSTLEGLLGNTTYYIRAYAVNVVGIAYGNLVEFTTPAPVPPVLNPSLSITDITGDSATGSALIINNGGAIVTEKGVCYSKDQINYIYVPSATATPTDIGAFTTLLSGLEPGTTYYAKAYATNSAGTGYSSETSFITAALATITTIKPYDYSGTTALSGGTISNTGFSVISKRGICWSTDRDPTIALPTTTSEPLGSNGSGAFTSTMKELLPGTTYYVRAYAVNSAGVSYGNLDSLHVPDLATVHTVAASSLYQTTATVGGHVSADGGASVTERGVCWSTAENPTIANSRSAQGSGLGWFSAVLKGLTSNVTYHFRAYAVNKAGVSYGEDLTFKIVPEAPVIITLNVTEITSMSALSGGDITSSGGASITLRGIIWGTAGDPITDPNANIVSNDGSGVGYFPSKMEHLLGNTTYYVRAYAVNSYGKSYGDLKIFQTLPPILPSVLPPAFEIASITNTSASGTFLVVNNGGAPVTDRGIRYSKDRKNYIYVSSTTLNKTDIGTFLASLTGLTPNSTYYAQAYATNEVGTAISAEASFRTSSLAVLTTTPPSYVTGFSAYSGGDITSTGDDVISAKGVCWSTERIPTVDLETRTSEPVNGIGTGTFVSRLRDLTPGTTYYIRAYAVNSFGTAYGNLDSLTTASTAEITTAPAHSITNMTAVSGGYIPNDGNSTVYSRGICWSTSPNPTTADTYWSSGSGVGTFSIKMTGLLGATTYYVRAYAVNDVGTGYGNQESFSTADPQPALVITRDVINIGGKTALGRGTVSNHGGALVTERGICWSTGDNPTILDSKATSGDGTGGYSAQLTNLTPNTKYYARAYAINSAGVAYGESVSFLTFTIPTIITTPAYSITATDAKSGGDIVSDGGSTVTSSGICWNTTGDPNINDTRTTSGIGVGNFIHSLTKLLGSTKYYVRAYAINSAGVAYGNVEEFVTGPPVIPTLTTMEGRSGVTGTTALSGGTILSDGGALIHTEGLVWSTASGFKPDTVVVNKTVQAGTANFTSTLRGLKPGTTYYVRAYAANSVGTGYASNEVMFKTFDVPSIVTITPDPATLTSVSVKTGGTIISNGGTDIIQSGLCWSTDPLPAIADEHTTNGYGSGSFVTTLTELMGSTLYYVRAYATNTVGTGYGNVETFSTKAPVLATIITTKPTATSSVTAVSGGNIVSHGGSAVTTRGIYWSTERNFNPDTITINKTAQTGYFKGTFTADLTGLVPNTTYYVKAYVVNGVGTSFGEEMSFRTPTLATISTAYTTATGPTKANSGGNITDDGGADVTQRGVVWSLSVDFIPDTVVANKLSSGSGAGVFVSRLTDLKASTTYYIRAFATTIAGTSYGNLLSFITDPATLPTLSTRDAWNINGLSASTGGIITDNGGEPVTTRGVVWSTVSGFNPDTVVNNKTVQVGSGNGSFSTGMTGLSRGTTYYVRAYAVNSVGTGYGDEITFITLDIPKLNTLTTVAGTDGKSAASGGKLIHDGGASVYNQGVCWSTSPQPTVNLHSKTTYDPWSGASFSSSLQGLNPVTKYYVRAYATNNQGTGYGEEVEVTTLPALATITTTYATVTSKSTVVTGGTISADGGAAITQRGVVWSTDEDFDPDTVTVAKTIDGVGTGSFSSTVANMELSATYYIRAYATNAAGTAYGNQIAVTIFPTAPILNTNELTDIAGLTAKSGGVITSDGGAPVTLKGICWNTQPNPTISNSRTYNGEGTEAFSALLTGLKPNTLYYVRAYAINKIGTAYGVERTFQTNGIPTLTATAPVTNILATSAQSGGEITDDGRTAILVRGLCWSRYSNPDVSLSTKTEDRSSGSIGSFIASMRGLAANTTYYVRAYATNGVGTGYGSQVQFTTNQVMLPTLITLTPTEIDSVKATSGGDISDDGGMPITGRGICWSTTPDFTITVNSKVYNSVSSVGEYTNYLTGLLPGTKYYVKAFAINSKGTAYGNLESLVTTIIRPSVSNVQLSELTMVSAKGTANVISTGGSPVTDRGLYWNTSGKSPVYPVPQDSMLSVTENGTLIAGTIIRLLPETKYYVWAYATNAAGTRFSATATVVTTPTLPSLTTNKATAITKNTATTGGNISKDGGLPVTARGVVYSLSGTPTLDSLKAAHANGGIGNFSVGLTNLLQGRTYYVRAYATNAMGTAYGNLDSITTPTTPTVITIKAGDILSSGLTSGGDVLKDGGLAVTARGVCWSSTDIPTVALAAKTTNGTGTGPFVSTITGLKHITTYYIRAYATNNLGTAYGDIDTVRTQPIVPSVGVVSILSLSDSTAVGTVEVTDDGGAEVTVRGFVWATKGMPTLSDNVIQDSAGGTGSFEGTIENLAEGPTYYIRAYATNSVGIAFSKEVTSFKICKPFTSIHTAGLNGAPVSKTVNYGNVSSNLSGNLLCWLTQNLGADQQATAVNDATEASAGWYWQFNRSKGYRSENGVRAPSNAWTPWITSISENRSWQPDNDPCNLLLGLGWRIPTSAEWIAADAAPQNWTNAANAYASVLKLHSAGMLTQGGGTLEGRGVYGRYWTATQYSSTSYGYFLDLLNGSSVSYADKAYAFPLRCVRDTIVKSVPSVSDVVIGEMTPQTALGSATVSLDGGALVTSRGLCFNTTGTPTTSDICVPAGSGIGSFEGILGSLREGPTYYVRAYATNSEGTSYSPAVTSFKICP</sequence>
<dbReference type="PROSITE" id="PS50853">
    <property type="entry name" value="FN3"/>
    <property type="match status" value="5"/>
</dbReference>
<reference evidence="3 4" key="1">
    <citation type="submission" date="2018-03" db="EMBL/GenBank/DDBJ databases">
        <title>Genomic Encyclopedia of Type Strains, Phase III (KMG-III): the genomes of soil and plant-associated and newly described type strains.</title>
        <authorList>
            <person name="Whitman W."/>
        </authorList>
    </citation>
    <scope>NUCLEOTIDE SEQUENCE [LARGE SCALE GENOMIC DNA]</scope>
    <source>
        <strain evidence="3 4">CGMCC 1.9313</strain>
    </source>
</reference>
<dbReference type="InterPro" id="IPR013783">
    <property type="entry name" value="Ig-like_fold"/>
</dbReference>
<dbReference type="InterPro" id="IPR003961">
    <property type="entry name" value="FN3_dom"/>
</dbReference>
<feature type="domain" description="Fibronectin type-III" evidence="2">
    <location>
        <begin position="1263"/>
        <end position="1367"/>
    </location>
</feature>
<keyword evidence="4" id="KW-1185">Reference proteome</keyword>
<dbReference type="Proteomes" id="UP000238034">
    <property type="component" value="Unassembled WGS sequence"/>
</dbReference>
<dbReference type="SMART" id="SM00060">
    <property type="entry name" value="FN3"/>
    <property type="match status" value="20"/>
</dbReference>
<feature type="domain" description="Fibronectin type-III" evidence="2">
    <location>
        <begin position="774"/>
        <end position="879"/>
    </location>
</feature>